<dbReference type="EMBL" id="QNGE01001214">
    <property type="protein sequence ID" value="KAA3678126.1"/>
    <property type="molecule type" value="Genomic_DNA"/>
</dbReference>
<organism evidence="13 14">
    <name type="scientific">Paragonimus westermani</name>
    <dbReference type="NCBI Taxonomy" id="34504"/>
    <lineage>
        <taxon>Eukaryota</taxon>
        <taxon>Metazoa</taxon>
        <taxon>Spiralia</taxon>
        <taxon>Lophotrochozoa</taxon>
        <taxon>Platyhelminthes</taxon>
        <taxon>Trematoda</taxon>
        <taxon>Digenea</taxon>
        <taxon>Plagiorchiida</taxon>
        <taxon>Troglotremata</taxon>
        <taxon>Troglotrematidae</taxon>
        <taxon>Paragonimus</taxon>
    </lineage>
</organism>
<protein>
    <submittedName>
        <fullName evidence="13">Uncharacterized protein</fullName>
    </submittedName>
</protein>
<gene>
    <name evidence="13" type="ORF">DEA37_0001001</name>
</gene>
<dbReference type="Proteomes" id="UP000324629">
    <property type="component" value="Unassembled WGS sequence"/>
</dbReference>
<feature type="compositionally biased region" description="Low complexity" evidence="10">
    <location>
        <begin position="960"/>
        <end position="998"/>
    </location>
</feature>
<evidence type="ECO:0000313" key="13">
    <source>
        <dbReference type="EMBL" id="KAA3678126.1"/>
    </source>
</evidence>
<evidence type="ECO:0000259" key="11">
    <source>
        <dbReference type="PROSITE" id="PS50016"/>
    </source>
</evidence>
<dbReference type="PROSITE" id="PS00028">
    <property type="entry name" value="ZINC_FINGER_C2H2_1"/>
    <property type="match status" value="1"/>
</dbReference>
<evidence type="ECO:0000256" key="4">
    <source>
        <dbReference type="ARBA" id="ARBA00022771"/>
    </source>
</evidence>
<sequence length="1201" mass="131481">MSNTPASLSVCSNSAANTPSMMMHSVCTPSLLNHISDPTAYFAVVADACEFNRGLTRNRALRMPFLDLATQTTQRPAPWLHRTFQDRAKDPVDGGTHVVLRYLRHRWRLDHQTPAKKRKLAADRLWYTLQTGLNAVGIPVELIPLVTKRAYAIAGLPVPASLAPHLDALVAKTTANAQTNGTFNPAVNRQHTSSSSMNAKRLCNLDPWCEPMARRSTGNCREDEDQNLDDNPSEETETILKHPCVNLTRHRASDIPTPVVSGEDSLPSGENSAMKRNVVIEDLPSEIKTDDEVSVQSGNGTKLSSNSDTKNKTFDLVEDDSEDGDAEEEGDEEEEEEEEEDDEFDGEEMDDDVEWVQPRGRRAYRSAFSSGRCLQSRRRKRSLKVARFSMANTRLSSRRRKKSQHRILQGHNAGMSAREEVIGGCSLRVHLQKTRPRASRSSVKNENPSAATVGRRSSRTPSALKAKLASVGGGTANREPNNTSEGEFDSTGIPCTTYEQLLTVFCDEIWNDFAEPGFQPNVNFCSISDKTHEELRVGRISHINDLSLNISTVHFPCSTAALTSITNSTSTNVNEDSAVLRESLTLPSSTSPNWDHRRHFFPSVINHPPSTPRIFSLPNSTTLQQIPAPSFSSSRPTMAQLLAAGTTDTSVGGSTGQPHTFNSFDHHKSNMETISRDGTSFLSTNTMPSIHTTIGLSSSQPSRLPSSVTINNGLTMNRTVDFPMSQANLCNPNNRPSPVSSSSTGEPFAAPQGATTTVTFFVCEVCASRYRSTAGLRYHYHSQHSGYTPKNPISASAARLVVPVGEERGIGGGLRGGRPRRHKAMNLDNRNDRAKTREPDSQMPCRLGASDVIGSSTSTVGLDSMDNSKALSINSASNRSSYDSARGLPVRSYNRNPGLEYCPSGTLNEPNDKNTVDIQSTPSMMGGSIGSTISSIATNEMVELTHGASAQRLHSLHPIVPTVNNPSSGNNNGSSGNPTGAPTRSQPYSTSSSSLPLTPNTPYSAPLLNWIASDAYMQSSSEHPPAYTHNVYRLSPGQRRFERQRCADRTGTAPVVSCVPTCVYCLGDDRLNPRVNRPEGLLRCSRCGTWAHFSCLHLPTHVIDTAMRYAWQCIECKTCWLCGSPEHEMRMVFCGDCDRAFHMDCLPTPIPRASNTHWSCDICLHELYAMTDGPERSSTEKMSSSCNQHETARYSTQSKGI</sequence>
<evidence type="ECO:0000256" key="10">
    <source>
        <dbReference type="SAM" id="MobiDB-lite"/>
    </source>
</evidence>
<keyword evidence="7" id="KW-0804">Transcription</keyword>
<keyword evidence="8" id="KW-0539">Nucleus</keyword>
<keyword evidence="2" id="KW-0479">Metal-binding</keyword>
<evidence type="ECO:0000256" key="7">
    <source>
        <dbReference type="ARBA" id="ARBA00023163"/>
    </source>
</evidence>
<dbReference type="GO" id="GO:0008270">
    <property type="term" value="F:zinc ion binding"/>
    <property type="evidence" value="ECO:0007669"/>
    <property type="project" value="UniProtKB-KW"/>
</dbReference>
<evidence type="ECO:0000256" key="2">
    <source>
        <dbReference type="ARBA" id="ARBA00022723"/>
    </source>
</evidence>
<feature type="region of interest" description="Disordered" evidence="10">
    <location>
        <begin position="255"/>
        <end position="358"/>
    </location>
</feature>
<name>A0A5J4NRB2_9TREM</name>
<comment type="subcellular location">
    <subcellularLocation>
        <location evidence="1">Nucleus</location>
    </subcellularLocation>
</comment>
<feature type="compositionally biased region" description="Acidic residues" evidence="10">
    <location>
        <begin position="316"/>
        <end position="354"/>
    </location>
</feature>
<feature type="compositionally biased region" description="Polar residues" evidence="10">
    <location>
        <begin position="439"/>
        <end position="450"/>
    </location>
</feature>
<comment type="caution">
    <text evidence="13">The sequence shown here is derived from an EMBL/GenBank/DDBJ whole genome shotgun (WGS) entry which is preliminary data.</text>
</comment>
<dbReference type="InterPro" id="IPR019787">
    <property type="entry name" value="Znf_PHD-finger"/>
</dbReference>
<feature type="region of interest" description="Disordered" evidence="10">
    <location>
        <begin position="432"/>
        <end position="490"/>
    </location>
</feature>
<dbReference type="SMART" id="SM00249">
    <property type="entry name" value="PHD"/>
    <property type="match status" value="2"/>
</dbReference>
<evidence type="ECO:0000256" key="3">
    <source>
        <dbReference type="ARBA" id="ARBA00022737"/>
    </source>
</evidence>
<feature type="region of interest" description="Disordered" evidence="10">
    <location>
        <begin position="1174"/>
        <end position="1201"/>
    </location>
</feature>
<proteinExistence type="predicted"/>
<dbReference type="Pfam" id="PF00628">
    <property type="entry name" value="PHD"/>
    <property type="match status" value="1"/>
</dbReference>
<dbReference type="Gene3D" id="3.30.40.10">
    <property type="entry name" value="Zinc/RING finger domain, C3HC4 (zinc finger)"/>
    <property type="match status" value="1"/>
</dbReference>
<dbReference type="PANTHER" id="PTHR45888">
    <property type="entry name" value="HL01030P-RELATED"/>
    <property type="match status" value="1"/>
</dbReference>
<keyword evidence="14" id="KW-1185">Reference proteome</keyword>
<evidence type="ECO:0000256" key="1">
    <source>
        <dbReference type="ARBA" id="ARBA00004123"/>
    </source>
</evidence>
<dbReference type="InterPro" id="IPR013083">
    <property type="entry name" value="Znf_RING/FYVE/PHD"/>
</dbReference>
<dbReference type="InterPro" id="IPR013087">
    <property type="entry name" value="Znf_C2H2_type"/>
</dbReference>
<evidence type="ECO:0000256" key="5">
    <source>
        <dbReference type="ARBA" id="ARBA00022833"/>
    </source>
</evidence>
<evidence type="ECO:0000256" key="6">
    <source>
        <dbReference type="ARBA" id="ARBA00023015"/>
    </source>
</evidence>
<feature type="region of interest" description="Disordered" evidence="10">
    <location>
        <begin position="959"/>
        <end position="998"/>
    </location>
</feature>
<dbReference type="InterPro" id="IPR011011">
    <property type="entry name" value="Znf_FYVE_PHD"/>
</dbReference>
<reference evidence="13 14" key="1">
    <citation type="journal article" date="2019" name="Gigascience">
        <title>Whole-genome sequence of the oriental lung fluke Paragonimus westermani.</title>
        <authorList>
            <person name="Oey H."/>
            <person name="Zakrzewski M."/>
            <person name="Narain K."/>
            <person name="Devi K.R."/>
            <person name="Agatsuma T."/>
            <person name="Nawaratna S."/>
            <person name="Gobert G.N."/>
            <person name="Jones M.K."/>
            <person name="Ragan M.A."/>
            <person name="McManus D.P."/>
            <person name="Krause L."/>
        </authorList>
    </citation>
    <scope>NUCLEOTIDE SEQUENCE [LARGE SCALE GENOMIC DNA]</scope>
    <source>
        <strain evidence="13 14">IND2009</strain>
    </source>
</reference>
<feature type="compositionally biased region" description="Polar residues" evidence="10">
    <location>
        <begin position="1180"/>
        <end position="1201"/>
    </location>
</feature>
<keyword evidence="6" id="KW-0805">Transcription regulation</keyword>
<evidence type="ECO:0000259" key="12">
    <source>
        <dbReference type="PROSITE" id="PS50157"/>
    </source>
</evidence>
<feature type="domain" description="C2H2-type" evidence="12">
    <location>
        <begin position="761"/>
        <end position="789"/>
    </location>
</feature>
<dbReference type="CDD" id="cd15526">
    <property type="entry name" value="PHD1_MOZ_d4"/>
    <property type="match status" value="1"/>
</dbReference>
<keyword evidence="5" id="KW-0862">Zinc</keyword>
<feature type="domain" description="PHD-type" evidence="11">
    <location>
        <begin position="1059"/>
        <end position="1119"/>
    </location>
</feature>
<evidence type="ECO:0000256" key="9">
    <source>
        <dbReference type="PROSITE-ProRule" id="PRU00042"/>
    </source>
</evidence>
<dbReference type="InterPro" id="IPR001965">
    <property type="entry name" value="Znf_PHD"/>
</dbReference>
<keyword evidence="4 9" id="KW-0863">Zinc-finger</keyword>
<dbReference type="PANTHER" id="PTHR45888:SF4">
    <property type="entry name" value="PHD FINGER PROTEIN 10"/>
    <property type="match status" value="1"/>
</dbReference>
<dbReference type="GO" id="GO:0005634">
    <property type="term" value="C:nucleus"/>
    <property type="evidence" value="ECO:0007669"/>
    <property type="project" value="UniProtKB-SubCell"/>
</dbReference>
<feature type="compositionally biased region" description="Polar residues" evidence="10">
    <location>
        <begin position="294"/>
        <end position="308"/>
    </location>
</feature>
<dbReference type="AlphaFoldDB" id="A0A5J4NRB2"/>
<feature type="region of interest" description="Disordered" evidence="10">
    <location>
        <begin position="216"/>
        <end position="235"/>
    </location>
</feature>
<feature type="domain" description="PHD-type" evidence="11">
    <location>
        <begin position="1116"/>
        <end position="1166"/>
    </location>
</feature>
<dbReference type="PROSITE" id="PS50157">
    <property type="entry name" value="ZINC_FINGER_C2H2_2"/>
    <property type="match status" value="1"/>
</dbReference>
<keyword evidence="3" id="KW-0677">Repeat</keyword>
<evidence type="ECO:0000256" key="8">
    <source>
        <dbReference type="ARBA" id="ARBA00023242"/>
    </source>
</evidence>
<dbReference type="PROSITE" id="PS50016">
    <property type="entry name" value="ZF_PHD_2"/>
    <property type="match status" value="2"/>
</dbReference>
<accession>A0A5J4NRB2</accession>
<feature type="compositionally biased region" description="Acidic residues" evidence="10">
    <location>
        <begin position="222"/>
        <end position="235"/>
    </location>
</feature>
<dbReference type="SUPFAM" id="SSF57903">
    <property type="entry name" value="FYVE/PHD zinc finger"/>
    <property type="match status" value="2"/>
</dbReference>
<evidence type="ECO:0000313" key="14">
    <source>
        <dbReference type="Proteomes" id="UP000324629"/>
    </source>
</evidence>